<keyword evidence="4 6" id="KW-1133">Transmembrane helix</keyword>
<name>A0ABW4V4Y4_9MICO</name>
<comment type="subcellular location">
    <subcellularLocation>
        <location evidence="1">Membrane</location>
        <topology evidence="1">Multi-pass membrane protein</topology>
    </subcellularLocation>
</comment>
<evidence type="ECO:0000256" key="3">
    <source>
        <dbReference type="ARBA" id="ARBA00022692"/>
    </source>
</evidence>
<gene>
    <name evidence="8" type="ORF">ACFSL2_10020</name>
</gene>
<feature type="transmembrane region" description="Helical" evidence="6">
    <location>
        <begin position="50"/>
        <end position="77"/>
    </location>
</feature>
<feature type="domain" description="Cytochrome C biogenesis protein transmembrane" evidence="7">
    <location>
        <begin position="7"/>
        <end position="187"/>
    </location>
</feature>
<feature type="transmembrane region" description="Helical" evidence="6">
    <location>
        <begin position="256"/>
        <end position="279"/>
    </location>
</feature>
<dbReference type="InterPro" id="IPR051790">
    <property type="entry name" value="Cytochrome_c-biogenesis_DsbD"/>
</dbReference>
<feature type="transmembrane region" description="Helical" evidence="6">
    <location>
        <begin position="167"/>
        <end position="190"/>
    </location>
</feature>
<dbReference type="RefSeq" id="WP_377197718.1">
    <property type="nucleotide sequence ID" value="NZ_JBHUHF010000001.1"/>
</dbReference>
<accession>A0ABW4V4Y4</accession>
<protein>
    <submittedName>
        <fullName evidence="8">Cytochrome c biogenesis CcdA family protein</fullName>
    </submittedName>
</protein>
<evidence type="ECO:0000256" key="1">
    <source>
        <dbReference type="ARBA" id="ARBA00004141"/>
    </source>
</evidence>
<dbReference type="EMBL" id="JBHUHF010000001">
    <property type="protein sequence ID" value="MFD2025846.1"/>
    <property type="molecule type" value="Genomic_DNA"/>
</dbReference>
<evidence type="ECO:0000256" key="6">
    <source>
        <dbReference type="SAM" id="Phobius"/>
    </source>
</evidence>
<proteinExistence type="inferred from homology"/>
<evidence type="ECO:0000256" key="4">
    <source>
        <dbReference type="ARBA" id="ARBA00022989"/>
    </source>
</evidence>
<comment type="similarity">
    <text evidence="2">Belongs to the DsbD family.</text>
</comment>
<comment type="caution">
    <text evidence="8">The sequence shown here is derived from an EMBL/GenBank/DDBJ whole genome shotgun (WGS) entry which is preliminary data.</text>
</comment>
<keyword evidence="3 6" id="KW-0812">Transmembrane</keyword>
<keyword evidence="9" id="KW-1185">Reference proteome</keyword>
<evidence type="ECO:0000256" key="2">
    <source>
        <dbReference type="ARBA" id="ARBA00006143"/>
    </source>
</evidence>
<reference evidence="9" key="1">
    <citation type="journal article" date="2019" name="Int. J. Syst. Evol. Microbiol.">
        <title>The Global Catalogue of Microorganisms (GCM) 10K type strain sequencing project: providing services to taxonomists for standard genome sequencing and annotation.</title>
        <authorList>
            <consortium name="The Broad Institute Genomics Platform"/>
            <consortium name="The Broad Institute Genome Sequencing Center for Infectious Disease"/>
            <person name="Wu L."/>
            <person name="Ma J."/>
        </authorList>
    </citation>
    <scope>NUCLEOTIDE SEQUENCE [LARGE SCALE GENOMIC DNA]</scope>
    <source>
        <strain evidence="9">CCM 7043</strain>
    </source>
</reference>
<feature type="transmembrane region" description="Helical" evidence="6">
    <location>
        <begin position="202"/>
        <end position="223"/>
    </location>
</feature>
<dbReference type="InterPro" id="IPR003834">
    <property type="entry name" value="Cyt_c_assmbl_TM_dom"/>
</dbReference>
<feature type="transmembrane region" description="Helical" evidence="6">
    <location>
        <begin position="125"/>
        <end position="155"/>
    </location>
</feature>
<evidence type="ECO:0000256" key="5">
    <source>
        <dbReference type="ARBA" id="ARBA00023136"/>
    </source>
</evidence>
<dbReference type="PANTHER" id="PTHR31272:SF4">
    <property type="entry name" value="CYTOCHROME C-TYPE BIOGENESIS PROTEIN HI_1454-RELATED"/>
    <property type="match status" value="1"/>
</dbReference>
<evidence type="ECO:0000313" key="9">
    <source>
        <dbReference type="Proteomes" id="UP001597338"/>
    </source>
</evidence>
<evidence type="ECO:0000259" key="7">
    <source>
        <dbReference type="Pfam" id="PF02683"/>
    </source>
</evidence>
<sequence>MDGLPLGLALVAGMVAVVNPCGFAMLPAYASMLVMGKEPPGRAVAIRRALAFSLAMTAGFTAVFGAFGLLLTLVAGVGAVQRYLPWFTVVLGVLLLGLGVWLVTGRDLPGLRIAGVRRPTLTRSASSMAMFGVAYATASLSCTIAPFLATVVASFRAGSVAGGLAVFAAYALGMGLVIVAVSLAVALARTAMVTWLRHAGRYVPRLGGALLLVAGAYVAYYGWYEIRVLRGGALDDPVIGAAEGLQRGLADGVDTLGAGGMVAVVAVLLVVSVVLTWWLRRRTRSLAQDG</sequence>
<keyword evidence="5 6" id="KW-0472">Membrane</keyword>
<organism evidence="8 9">
    <name type="scientific">Promicromonospora aerolata</name>
    <dbReference type="NCBI Taxonomy" id="195749"/>
    <lineage>
        <taxon>Bacteria</taxon>
        <taxon>Bacillati</taxon>
        <taxon>Actinomycetota</taxon>
        <taxon>Actinomycetes</taxon>
        <taxon>Micrococcales</taxon>
        <taxon>Promicromonosporaceae</taxon>
        <taxon>Promicromonospora</taxon>
    </lineage>
</organism>
<feature type="transmembrane region" description="Helical" evidence="6">
    <location>
        <begin position="83"/>
        <end position="104"/>
    </location>
</feature>
<dbReference type="PANTHER" id="PTHR31272">
    <property type="entry name" value="CYTOCHROME C-TYPE BIOGENESIS PROTEIN HI_1454-RELATED"/>
    <property type="match status" value="1"/>
</dbReference>
<evidence type="ECO:0000313" key="8">
    <source>
        <dbReference type="EMBL" id="MFD2025846.1"/>
    </source>
</evidence>
<feature type="transmembrane region" description="Helical" evidence="6">
    <location>
        <begin position="6"/>
        <end position="29"/>
    </location>
</feature>
<dbReference type="Pfam" id="PF02683">
    <property type="entry name" value="DsbD_TM"/>
    <property type="match status" value="1"/>
</dbReference>
<dbReference type="Proteomes" id="UP001597338">
    <property type="component" value="Unassembled WGS sequence"/>
</dbReference>